<accession>A0A3S9PYQ2</accession>
<dbReference type="Proteomes" id="UP000280344">
    <property type="component" value="Chromosome"/>
</dbReference>
<dbReference type="AlphaFoldDB" id="A0A3S9PYQ2"/>
<dbReference type="Pfam" id="PF03881">
    <property type="entry name" value="Fructosamin_kin"/>
    <property type="match status" value="1"/>
</dbReference>
<dbReference type="Gene3D" id="1.20.1270.240">
    <property type="match status" value="1"/>
</dbReference>
<dbReference type="SUPFAM" id="SSF56112">
    <property type="entry name" value="Protein kinase-like (PK-like)"/>
    <property type="match status" value="1"/>
</dbReference>
<dbReference type="GO" id="GO:0016301">
    <property type="term" value="F:kinase activity"/>
    <property type="evidence" value="ECO:0007669"/>
    <property type="project" value="UniProtKB-UniRule"/>
</dbReference>
<evidence type="ECO:0000313" key="3">
    <source>
        <dbReference type="Proteomes" id="UP000280344"/>
    </source>
</evidence>
<comment type="similarity">
    <text evidence="1">Belongs to the fructosamine kinase family.</text>
</comment>
<dbReference type="EMBL" id="CP034593">
    <property type="protein sequence ID" value="AZQ77471.1"/>
    <property type="molecule type" value="Genomic_DNA"/>
</dbReference>
<gene>
    <name evidence="2" type="ORF">EJ997_09130</name>
</gene>
<proteinExistence type="inferred from homology"/>
<reference evidence="2 3" key="1">
    <citation type="submission" date="2018-12" db="EMBL/GenBank/DDBJ databases">
        <title>Complete genome sequence of Flaviflexus sp. H23T48.</title>
        <authorList>
            <person name="Bae J.-W."/>
            <person name="Lee J.-Y."/>
        </authorList>
    </citation>
    <scope>NUCLEOTIDE SEQUENCE [LARGE SCALE GENOMIC DNA]</scope>
    <source>
        <strain evidence="2 3">H23T48</strain>
    </source>
</reference>
<evidence type="ECO:0000313" key="2">
    <source>
        <dbReference type="EMBL" id="AZQ77471.1"/>
    </source>
</evidence>
<keyword evidence="3" id="KW-1185">Reference proteome</keyword>
<name>A0A3S9PYQ2_9ACTO</name>
<dbReference type="InterPro" id="IPR016477">
    <property type="entry name" value="Fructo-/Ketosamine-3-kinase"/>
</dbReference>
<organism evidence="2 3">
    <name type="scientific">Flaviflexus ciconiae</name>
    <dbReference type="NCBI Taxonomy" id="2496867"/>
    <lineage>
        <taxon>Bacteria</taxon>
        <taxon>Bacillati</taxon>
        <taxon>Actinomycetota</taxon>
        <taxon>Actinomycetes</taxon>
        <taxon>Actinomycetales</taxon>
        <taxon>Actinomycetaceae</taxon>
        <taxon>Flaviflexus</taxon>
    </lineage>
</organism>
<dbReference type="OrthoDB" id="5291879at2"/>
<protein>
    <submittedName>
        <fullName evidence="2">Fructosamine kinase</fullName>
    </submittedName>
</protein>
<dbReference type="PIRSF" id="PIRSF006221">
    <property type="entry name" value="Ketosamine-3-kinase"/>
    <property type="match status" value="1"/>
</dbReference>
<dbReference type="PANTHER" id="PTHR12149:SF8">
    <property type="entry name" value="PROTEIN-RIBULOSAMINE 3-KINASE"/>
    <property type="match status" value="1"/>
</dbReference>
<sequence length="283" mass="30697">MVGRRRRPCHRHHPHRDRHVPAEGVPQVVSVYVKRGTSRQIAFEAAGLQDLRACGARVAELAQVDDTSLATVTIQETSPTQQAAYEFGTMLAGLHENGSDRVFGQAPPGFDLAEHGEGTMGQERLPLVSAGAQPRPWGVFYAEDRILPYLGSAVSNGSIDTDGAQVIEALAELLRDGAFDTDDRPSVLHGDLWSGNVLWSADGGVLIDPASHAGHRESDLAQLTVFGAPHWDDITAGYESVKELSEGWNERIGLHQLHILIVHASLFGGSYGRQTVRTAQNYL</sequence>
<dbReference type="PANTHER" id="PTHR12149">
    <property type="entry name" value="FRUCTOSAMINE 3 KINASE-RELATED PROTEIN"/>
    <property type="match status" value="1"/>
</dbReference>
<keyword evidence="1 2" id="KW-0418">Kinase</keyword>
<dbReference type="InterPro" id="IPR011009">
    <property type="entry name" value="Kinase-like_dom_sf"/>
</dbReference>
<evidence type="ECO:0000256" key="1">
    <source>
        <dbReference type="PIRNR" id="PIRNR006221"/>
    </source>
</evidence>
<dbReference type="Gene3D" id="1.10.510.10">
    <property type="entry name" value="Transferase(Phosphotransferase) domain 1"/>
    <property type="match status" value="1"/>
</dbReference>
<dbReference type="KEGG" id="flh:EJ997_09130"/>
<keyword evidence="1" id="KW-0808">Transferase</keyword>